<dbReference type="PANTHER" id="PTHR43531">
    <property type="entry name" value="PROTEIN ICFG"/>
    <property type="match status" value="1"/>
</dbReference>
<keyword evidence="2" id="KW-0145">Chemotaxis</keyword>
<dbReference type="OrthoDB" id="354287at2"/>
<dbReference type="FunFam" id="1.10.287.950:FF:000001">
    <property type="entry name" value="Methyl-accepting chemotaxis sensory transducer"/>
    <property type="match status" value="1"/>
</dbReference>
<feature type="compositionally biased region" description="Low complexity" evidence="5">
    <location>
        <begin position="691"/>
        <end position="719"/>
    </location>
</feature>
<comment type="subcellular location">
    <subcellularLocation>
        <location evidence="1">Membrane</location>
    </subcellularLocation>
</comment>
<dbReference type="AlphaFoldDB" id="A0A5B8G067"/>
<protein>
    <submittedName>
        <fullName evidence="8">HAMP domain-containing protein</fullName>
    </submittedName>
</protein>
<dbReference type="InterPro" id="IPR004089">
    <property type="entry name" value="MCPsignal_dom"/>
</dbReference>
<accession>A0A5B8G067</accession>
<sequence>MRKMTMGFRTIRSRVTVALVSLALVIATTIGLSLLAFTAIERVFAHLSEERLPEMRAASNVMISTSKLIETVTAFEAVHNQDQLAAARKAFKAQADDVATRIASPSINDSPALSGLLTKAASEIDDLGDAVASQIAARRAVMDLMDDLAKYSLEADEFISPRVNTANFDVLRGGQAAIGRIGGTLAKLVDEDFSHVRLLLSTQAEMNLLTGMAVGETFSPEAALQSILRDLGLGAAERLNGRLGPLQTSGFPEEGLSALHRILDLYDEIRNTRRFTPEQRNAFLTARRDAELVLATELDDQIFDLTMSADAAATENEETIHALIRGQVEQIRRMLSLKASLESYVATGLRAAASTAPGELDAAEEVLSLAAMDLNSLSIAAGPEFIPILDGLLVAGDPQTGIPARMRTVFETEERAEALQATAIDGIRQMADKVSQLNIRSMDLIAASGDAVYKQISEARSGVMVLGAIGILTALGALVMMLRTVVRPLNDLTSATARLSTGDMSPIPSYERNAQEIASMGRSLAVFRENSLKVEELNRTNEENERRAKEQRTAMFRDLAEGIGSVVMAASRGDFTTRVASRFEDPQIQSLADDVNTLMDSTESGIGEIRKVLAAFAKADLTYRMRADLEGAFAELREDAQSTADRLAELIGRIRDSATDTAGRAHEIADGAGQLSSRTETQAAALQETAAAMEQMASTVRSNSESLSRAEELSSSVSNKTEAGARAADVAVSTMAQVEKSSAQITDIITVIESISFQTNLLALNAAVEAARAGDAGKGFAVVASEVRTLAQRSAEAASEIGKLIKQSGHQVTAGVSSVRATSAALTDISDSIRPLLAAIADVASAGREQAIGIEEVNQSISHMDQMTQQNSGLADQSASTALSLSQEIGELASLVTAFRIKQDVPARTDLKVA</sequence>
<dbReference type="PROSITE" id="PS50111">
    <property type="entry name" value="CHEMOTAXIS_TRANSDUC_2"/>
    <property type="match status" value="1"/>
</dbReference>
<evidence type="ECO:0000259" key="6">
    <source>
        <dbReference type="PROSITE" id="PS50111"/>
    </source>
</evidence>
<dbReference type="GO" id="GO:0006935">
    <property type="term" value="P:chemotaxis"/>
    <property type="evidence" value="ECO:0007669"/>
    <property type="project" value="UniProtKB-KW"/>
</dbReference>
<evidence type="ECO:0000256" key="5">
    <source>
        <dbReference type="SAM" id="MobiDB-lite"/>
    </source>
</evidence>
<proteinExistence type="inferred from homology"/>
<dbReference type="SMART" id="SM00304">
    <property type="entry name" value="HAMP"/>
    <property type="match status" value="2"/>
</dbReference>
<name>A0A5B8G067_9RHOB</name>
<organism evidence="8 9">
    <name type="scientific">Paroceanicella profunda</name>
    <dbReference type="NCBI Taxonomy" id="2579971"/>
    <lineage>
        <taxon>Bacteria</taxon>
        <taxon>Pseudomonadati</taxon>
        <taxon>Pseudomonadota</taxon>
        <taxon>Alphaproteobacteria</taxon>
        <taxon>Rhodobacterales</taxon>
        <taxon>Paracoccaceae</taxon>
        <taxon>Paroceanicella</taxon>
    </lineage>
</organism>
<dbReference type="Proteomes" id="UP000305888">
    <property type="component" value="Chromosome"/>
</dbReference>
<dbReference type="SUPFAM" id="SSF58104">
    <property type="entry name" value="Methyl-accepting chemotaxis protein (MCP) signaling domain"/>
    <property type="match status" value="1"/>
</dbReference>
<dbReference type="EMBL" id="CP040818">
    <property type="protein sequence ID" value="QDL93424.1"/>
    <property type="molecule type" value="Genomic_DNA"/>
</dbReference>
<feature type="domain" description="Methyl-accepting transducer" evidence="6">
    <location>
        <begin position="657"/>
        <end position="886"/>
    </location>
</feature>
<dbReference type="Gene3D" id="1.10.287.950">
    <property type="entry name" value="Methyl-accepting chemotaxis protein"/>
    <property type="match status" value="1"/>
</dbReference>
<dbReference type="Gene3D" id="6.10.340.10">
    <property type="match status" value="1"/>
</dbReference>
<dbReference type="PROSITE" id="PS50885">
    <property type="entry name" value="HAMP"/>
    <property type="match status" value="2"/>
</dbReference>
<feature type="domain" description="HAMP" evidence="7">
    <location>
        <begin position="483"/>
        <end position="536"/>
    </location>
</feature>
<reference evidence="8 9" key="1">
    <citation type="submission" date="2019-06" db="EMBL/GenBank/DDBJ databases">
        <title>Genome sequence of Rhodobacteraceae bacterium D4M1.</title>
        <authorList>
            <person name="Cao J."/>
        </authorList>
    </citation>
    <scope>NUCLEOTIDE SEQUENCE [LARGE SCALE GENOMIC DNA]</scope>
    <source>
        <strain evidence="8 9">D4M1</strain>
    </source>
</reference>
<dbReference type="KEGG" id="ppru:FDP22_17530"/>
<keyword evidence="9" id="KW-1185">Reference proteome</keyword>
<evidence type="ECO:0000256" key="4">
    <source>
        <dbReference type="PROSITE-ProRule" id="PRU00284"/>
    </source>
</evidence>
<dbReference type="InterPro" id="IPR051310">
    <property type="entry name" value="MCP_chemotaxis"/>
</dbReference>
<evidence type="ECO:0000256" key="2">
    <source>
        <dbReference type="ARBA" id="ARBA00022500"/>
    </source>
</evidence>
<keyword evidence="4" id="KW-0807">Transducer</keyword>
<dbReference type="PANTHER" id="PTHR43531:SF11">
    <property type="entry name" value="METHYL-ACCEPTING CHEMOTAXIS PROTEIN 3"/>
    <property type="match status" value="1"/>
</dbReference>
<comment type="similarity">
    <text evidence="3">Belongs to the methyl-accepting chemotaxis (MCP) protein family.</text>
</comment>
<feature type="domain" description="HAMP" evidence="7">
    <location>
        <begin position="563"/>
        <end position="607"/>
    </location>
</feature>
<evidence type="ECO:0000313" key="8">
    <source>
        <dbReference type="EMBL" id="QDL93424.1"/>
    </source>
</evidence>
<dbReference type="InterPro" id="IPR038188">
    <property type="entry name" value="TorS_sensor_sf"/>
</dbReference>
<dbReference type="GO" id="GO:0007165">
    <property type="term" value="P:signal transduction"/>
    <property type="evidence" value="ECO:0007669"/>
    <property type="project" value="UniProtKB-KW"/>
</dbReference>
<dbReference type="Gene3D" id="1.20.58.920">
    <property type="match status" value="1"/>
</dbReference>
<dbReference type="GO" id="GO:0016020">
    <property type="term" value="C:membrane"/>
    <property type="evidence" value="ECO:0007669"/>
    <property type="project" value="UniProtKB-SubCell"/>
</dbReference>
<evidence type="ECO:0000256" key="3">
    <source>
        <dbReference type="ARBA" id="ARBA00029447"/>
    </source>
</evidence>
<evidence type="ECO:0000259" key="7">
    <source>
        <dbReference type="PROSITE" id="PS50885"/>
    </source>
</evidence>
<dbReference type="InterPro" id="IPR003660">
    <property type="entry name" value="HAMP_dom"/>
</dbReference>
<gene>
    <name evidence="8" type="ORF">FDP22_17530</name>
</gene>
<feature type="region of interest" description="Disordered" evidence="5">
    <location>
        <begin position="691"/>
        <end position="720"/>
    </location>
</feature>
<dbReference type="SMART" id="SM00283">
    <property type="entry name" value="MA"/>
    <property type="match status" value="1"/>
</dbReference>
<evidence type="ECO:0000313" key="9">
    <source>
        <dbReference type="Proteomes" id="UP000305888"/>
    </source>
</evidence>
<dbReference type="Pfam" id="PF00015">
    <property type="entry name" value="MCPsignal"/>
    <property type="match status" value="1"/>
</dbReference>
<evidence type="ECO:0000256" key="1">
    <source>
        <dbReference type="ARBA" id="ARBA00004370"/>
    </source>
</evidence>